<dbReference type="PANTHER" id="PTHR13255">
    <property type="entry name" value="ATAXIN-10"/>
    <property type="match status" value="1"/>
</dbReference>
<dbReference type="SUPFAM" id="SSF48371">
    <property type="entry name" value="ARM repeat"/>
    <property type="match status" value="1"/>
</dbReference>
<dbReference type="VEuPathDB" id="FungiDB:TREMEDRAFT_64548"/>
<accession>A0A4Q1BT76</accession>
<evidence type="ECO:0000256" key="5">
    <source>
        <dbReference type="ARBA" id="ARBA00044801"/>
    </source>
</evidence>
<organism evidence="8 9">
    <name type="scientific">Tremella mesenterica</name>
    <name type="common">Jelly fungus</name>
    <dbReference type="NCBI Taxonomy" id="5217"/>
    <lineage>
        <taxon>Eukaryota</taxon>
        <taxon>Fungi</taxon>
        <taxon>Dikarya</taxon>
        <taxon>Basidiomycota</taxon>
        <taxon>Agaricomycotina</taxon>
        <taxon>Tremellomycetes</taxon>
        <taxon>Tremellales</taxon>
        <taxon>Tremellaceae</taxon>
        <taxon>Tremella</taxon>
    </lineage>
</organism>
<reference evidence="8 9" key="1">
    <citation type="submission" date="2016-06" db="EMBL/GenBank/DDBJ databases">
        <title>Evolution of pathogenesis and genome organization in the Tremellales.</title>
        <authorList>
            <person name="Cuomo C."/>
            <person name="Litvintseva A."/>
            <person name="Heitman J."/>
            <person name="Chen Y."/>
            <person name="Sun S."/>
            <person name="Springer D."/>
            <person name="Dromer F."/>
            <person name="Young S."/>
            <person name="Zeng Q."/>
            <person name="Chapman S."/>
            <person name="Gujja S."/>
            <person name="Saif S."/>
            <person name="Birren B."/>
        </authorList>
    </citation>
    <scope>NUCLEOTIDE SEQUENCE [LARGE SCALE GENOMIC DNA]</scope>
    <source>
        <strain evidence="8 9">ATCC 28783</strain>
    </source>
</reference>
<protein>
    <recommendedName>
        <fullName evidence="5">Ataxin-10 homolog</fullName>
    </recommendedName>
    <alternativeName>
        <fullName evidence="6">Copper transport protein 86</fullName>
    </alternativeName>
</protein>
<keyword evidence="3" id="KW-0131">Cell cycle</keyword>
<evidence type="ECO:0000256" key="2">
    <source>
        <dbReference type="ARBA" id="ARBA00022618"/>
    </source>
</evidence>
<name>A0A4Q1BT76_TREME</name>
<proteinExistence type="inferred from homology"/>
<dbReference type="AlphaFoldDB" id="A0A4Q1BT76"/>
<keyword evidence="2" id="KW-0132">Cell division</keyword>
<evidence type="ECO:0000313" key="8">
    <source>
        <dbReference type="EMBL" id="RXK41206.1"/>
    </source>
</evidence>
<dbReference type="InterPro" id="IPR051374">
    <property type="entry name" value="Ataxin-10/CTR86_families"/>
</dbReference>
<dbReference type="OMA" id="TGHEELM"/>
<dbReference type="InterPro" id="IPR019156">
    <property type="entry name" value="Ataxin-10_domain"/>
</dbReference>
<feature type="domain" description="Ataxin-10" evidence="7">
    <location>
        <begin position="428"/>
        <end position="503"/>
    </location>
</feature>
<evidence type="ECO:0000313" key="9">
    <source>
        <dbReference type="Proteomes" id="UP000289152"/>
    </source>
</evidence>
<evidence type="ECO:0000256" key="1">
    <source>
        <dbReference type="ARBA" id="ARBA00008384"/>
    </source>
</evidence>
<dbReference type="InParanoid" id="A0A4Q1BT76"/>
<evidence type="ECO:0000256" key="3">
    <source>
        <dbReference type="ARBA" id="ARBA00023306"/>
    </source>
</evidence>
<dbReference type="Gene3D" id="1.25.10.10">
    <property type="entry name" value="Leucine-rich Repeat Variant"/>
    <property type="match status" value="1"/>
</dbReference>
<comment type="caution">
    <text evidence="8">The sequence shown here is derived from an EMBL/GenBank/DDBJ whole genome shotgun (WGS) entry which is preliminary data.</text>
</comment>
<evidence type="ECO:0000259" key="7">
    <source>
        <dbReference type="Pfam" id="PF09759"/>
    </source>
</evidence>
<sequence length="526" mass="60133">MLSIELWNILLADPRDITETESTTLEAAAVTERASKYIAQHLYQRTAFLTEIDNGIQIDDETIWDRLRTFWEFLSYIFDPSIQEYSLTAVECNVALALGLGRLQRNLIAGVYRWQECAIDSEPAIRKLLFHITTFTRIEGPLFFPLQIVLTQLLSNLLSPTSLGVGERFVDTHLTLYQSGKRDDDVIIRLLDSRDVGVNLVTLHFVANLTRRSRRRFGTLWEGVGLSWTSKILARLDDWLILHDGRFDVAYTLFRPIFEFSLQQHAYTSLASPPEPITPSQTVLLKLIDHYLSSPHPNRSPSPHCYFIDLYKNLSEYSLASLQSGKDDARLPKVFEGLILVLEGLCSIGLACQERSDRRKSGNQQVQDKEGGEEELIGLLRKNETGVIRLLIELLKQLETFLPRRKHSSQQTDTTKLNEEQIRPITLLKRNLVRLVGILTFESIQTSDLVREYGGVHLLLSMTEVDELNPYLREHALFAVRNLMFHNPQNQQIIQQMNPVGVLGPNGELLPVPGKLQRTDDERHQI</sequence>
<comment type="similarity">
    <text evidence="1">Belongs to the ataxin-10 family.</text>
</comment>
<evidence type="ECO:0000256" key="6">
    <source>
        <dbReference type="ARBA" id="ARBA00044805"/>
    </source>
</evidence>
<dbReference type="OrthoDB" id="379794at2759"/>
<dbReference type="GO" id="GO:0005829">
    <property type="term" value="C:cytosol"/>
    <property type="evidence" value="ECO:0007669"/>
    <property type="project" value="TreeGrafter"/>
</dbReference>
<dbReference type="Proteomes" id="UP000289152">
    <property type="component" value="Unassembled WGS sequence"/>
</dbReference>
<gene>
    <name evidence="8" type="ORF">M231_01611</name>
</gene>
<dbReference type="EMBL" id="SDIL01000011">
    <property type="protein sequence ID" value="RXK41206.1"/>
    <property type="molecule type" value="Genomic_DNA"/>
</dbReference>
<dbReference type="PANTHER" id="PTHR13255:SF0">
    <property type="entry name" value="ATAXIN-10"/>
    <property type="match status" value="1"/>
</dbReference>
<comment type="function">
    <text evidence="4">May play a role in the regulation of cytokinesis.</text>
</comment>
<dbReference type="InterPro" id="IPR016024">
    <property type="entry name" value="ARM-type_fold"/>
</dbReference>
<evidence type="ECO:0000256" key="4">
    <source>
        <dbReference type="ARBA" id="ARBA00044746"/>
    </source>
</evidence>
<dbReference type="Pfam" id="PF09759">
    <property type="entry name" value="Atx10homo_assoc"/>
    <property type="match status" value="1"/>
</dbReference>
<keyword evidence="9" id="KW-1185">Reference proteome</keyword>
<dbReference type="InterPro" id="IPR011989">
    <property type="entry name" value="ARM-like"/>
</dbReference>
<dbReference type="GO" id="GO:0051301">
    <property type="term" value="P:cell division"/>
    <property type="evidence" value="ECO:0007669"/>
    <property type="project" value="UniProtKB-KW"/>
</dbReference>